<dbReference type="EMBL" id="QGMK01000238">
    <property type="protein sequence ID" value="TVY83068.1"/>
    <property type="molecule type" value="Genomic_DNA"/>
</dbReference>
<feature type="chain" id="PRO_5035905482" description="DUF1996 domain-containing protein" evidence="1">
    <location>
        <begin position="18"/>
        <end position="357"/>
    </location>
</feature>
<keyword evidence="1" id="KW-0732">Signal</keyword>
<gene>
    <name evidence="3" type="ORF">LSUE1_G002377</name>
</gene>
<dbReference type="Pfam" id="PF09362">
    <property type="entry name" value="DUF1996"/>
    <property type="match status" value="1"/>
</dbReference>
<evidence type="ECO:0000313" key="4">
    <source>
        <dbReference type="Proteomes" id="UP000469558"/>
    </source>
</evidence>
<dbReference type="PANTHER" id="PTHR43662">
    <property type="match status" value="1"/>
</dbReference>
<evidence type="ECO:0000259" key="2">
    <source>
        <dbReference type="Pfam" id="PF09362"/>
    </source>
</evidence>
<sequence>MLGTSLVALGLIATSNALIRFSCSQLVVERLDPLVNPGLTPSPHLHQIVGGNSFNASMYPEDLDIPSAATCTTCTFTEDFSNYWTAVLYFRARNGTYKRVPQTPNDGFAGARGGMTVYYMQDALWDFAQASSVTAFQPGFRMFTGHLDAKTPEEAKKSRQMTFTCLQNVDTRAPETPGFPTTPCPAGIMANVRFPTCWDGVNLDTPDHMSHMAYPANGTFESQGPCPASHPVRMAQVLYETIWDTTQFNDPADWPEDGSQPFVWSFGDRTGYGTHADYVFGWKGDALQRVLNSPCFVNCPTLQTQTIEEANNCSKSATVNEPIDGCKLHVSRAHLPAWKPDGQLGNLLKDITWNDRE</sequence>
<dbReference type="InterPro" id="IPR018535">
    <property type="entry name" value="DUF1996"/>
</dbReference>
<dbReference type="PANTHER" id="PTHR43662:SF13">
    <property type="entry name" value="DUF1996 DOMAIN-CONTAINING PROTEIN"/>
    <property type="match status" value="1"/>
</dbReference>
<evidence type="ECO:0000256" key="1">
    <source>
        <dbReference type="SAM" id="SignalP"/>
    </source>
</evidence>
<dbReference type="AlphaFoldDB" id="A0A8T9CBR2"/>
<proteinExistence type="predicted"/>
<organism evidence="3 4">
    <name type="scientific">Lachnellula suecica</name>
    <dbReference type="NCBI Taxonomy" id="602035"/>
    <lineage>
        <taxon>Eukaryota</taxon>
        <taxon>Fungi</taxon>
        <taxon>Dikarya</taxon>
        <taxon>Ascomycota</taxon>
        <taxon>Pezizomycotina</taxon>
        <taxon>Leotiomycetes</taxon>
        <taxon>Helotiales</taxon>
        <taxon>Lachnaceae</taxon>
        <taxon>Lachnellula</taxon>
    </lineage>
</organism>
<evidence type="ECO:0000313" key="3">
    <source>
        <dbReference type="EMBL" id="TVY83068.1"/>
    </source>
</evidence>
<protein>
    <recommendedName>
        <fullName evidence="2">DUF1996 domain-containing protein</fullName>
    </recommendedName>
</protein>
<name>A0A8T9CBR2_9HELO</name>
<dbReference type="OrthoDB" id="74764at2759"/>
<keyword evidence="4" id="KW-1185">Reference proteome</keyword>
<feature type="signal peptide" evidence="1">
    <location>
        <begin position="1"/>
        <end position="17"/>
    </location>
</feature>
<reference evidence="3 4" key="1">
    <citation type="submission" date="2018-05" db="EMBL/GenBank/DDBJ databases">
        <title>Genome sequencing and assembly of the regulated plant pathogen Lachnellula willkommii and related sister species for the development of diagnostic species identification markers.</title>
        <authorList>
            <person name="Giroux E."/>
            <person name="Bilodeau G."/>
        </authorList>
    </citation>
    <scope>NUCLEOTIDE SEQUENCE [LARGE SCALE GENOMIC DNA]</scope>
    <source>
        <strain evidence="3 4">CBS 268.59</strain>
    </source>
</reference>
<dbReference type="Proteomes" id="UP000469558">
    <property type="component" value="Unassembled WGS sequence"/>
</dbReference>
<comment type="caution">
    <text evidence="3">The sequence shown here is derived from an EMBL/GenBank/DDBJ whole genome shotgun (WGS) entry which is preliminary data.</text>
</comment>
<accession>A0A8T9CBR2</accession>
<feature type="domain" description="DUF1996" evidence="2">
    <location>
        <begin position="32"/>
        <end position="282"/>
    </location>
</feature>